<dbReference type="Gene3D" id="2.60.40.1210">
    <property type="entry name" value="Cellobiose dehydrogenase, cytochrome domain"/>
    <property type="match status" value="1"/>
</dbReference>
<evidence type="ECO:0000256" key="1">
    <source>
        <dbReference type="SAM" id="MobiDB-lite"/>
    </source>
</evidence>
<feature type="domain" description="Cellobiose dehydrogenase-like cytochrome" evidence="2">
    <location>
        <begin position="79"/>
        <end position="256"/>
    </location>
</feature>
<comment type="caution">
    <text evidence="3">The sequence shown here is derived from an EMBL/GenBank/DDBJ whole genome shotgun (WGS) entry which is preliminary data.</text>
</comment>
<gene>
    <name evidence="3" type="ORF">PG996_007792</name>
</gene>
<dbReference type="CDD" id="cd09630">
    <property type="entry name" value="CDH_like_cytochrome"/>
    <property type="match status" value="1"/>
</dbReference>
<feature type="region of interest" description="Disordered" evidence="1">
    <location>
        <begin position="25"/>
        <end position="62"/>
    </location>
</feature>
<dbReference type="SUPFAM" id="SSF49344">
    <property type="entry name" value="CBD9-like"/>
    <property type="match status" value="1"/>
</dbReference>
<keyword evidence="4" id="KW-1185">Reference proteome</keyword>
<dbReference type="Pfam" id="PF16010">
    <property type="entry name" value="CDH-cyt"/>
    <property type="match status" value="1"/>
</dbReference>
<feature type="compositionally biased region" description="Low complexity" evidence="1">
    <location>
        <begin position="25"/>
        <end position="34"/>
    </location>
</feature>
<protein>
    <recommendedName>
        <fullName evidence="2">Cellobiose dehydrogenase-like cytochrome domain-containing protein</fullName>
    </recommendedName>
</protein>
<name>A0ABR1UYK1_9PEZI</name>
<evidence type="ECO:0000259" key="2">
    <source>
        <dbReference type="Pfam" id="PF16010"/>
    </source>
</evidence>
<evidence type="ECO:0000313" key="4">
    <source>
        <dbReference type="Proteomes" id="UP001446871"/>
    </source>
</evidence>
<accession>A0ABR1UYK1</accession>
<sequence>MKWSSIAAVAATGLAGSGKSMSFLPSASASPTAHAPHRSVSIIHSWPPRPPPPQGNHRVSATDEDNQKIAAAQAETVAYTDAETGITFQQYPSTDGVTFRVALPELMSPGQPYDILLQVEAPKSMGWVGWSWAGQMTYSPLTILWANGEQVVHSSRMAFGYQPPTPYADATYQVLKGTGIKGDTMKFTAVCKGCSSWMDFTGEPFTVDASQEARFAYAFSANPVAAPSDNTSSFTIHDGVGHWYHDLPAAKNARFDVWVAENTIPANETKPANLGVGAGLGVAGLKQRDHEGKPAKLNVGAGLGVAGLKQRDHEGKPAKLNVGAGLGVAGLKRDEESKPAKLNVGAGLGVAGLKRDEESSKPAKLNVGAALGVAGLKRDSAPFRFMERLQRDLEADRAL</sequence>
<dbReference type="EMBL" id="JAQQWM010000005">
    <property type="protein sequence ID" value="KAK8063140.1"/>
    <property type="molecule type" value="Genomic_DNA"/>
</dbReference>
<dbReference type="PANTHER" id="PTHR47797">
    <property type="entry name" value="DEHYDROGENASE, PUTATIVE (AFU_ORTHOLOGUE AFUA_8G05805)-RELATED"/>
    <property type="match status" value="1"/>
</dbReference>
<dbReference type="InterPro" id="IPR015920">
    <property type="entry name" value="Cellobiose_DH-like_cyt"/>
</dbReference>
<organism evidence="3 4">
    <name type="scientific">Apiospora saccharicola</name>
    <dbReference type="NCBI Taxonomy" id="335842"/>
    <lineage>
        <taxon>Eukaryota</taxon>
        <taxon>Fungi</taxon>
        <taxon>Dikarya</taxon>
        <taxon>Ascomycota</taxon>
        <taxon>Pezizomycotina</taxon>
        <taxon>Sordariomycetes</taxon>
        <taxon>Xylariomycetidae</taxon>
        <taxon>Amphisphaeriales</taxon>
        <taxon>Apiosporaceae</taxon>
        <taxon>Apiospora</taxon>
    </lineage>
</organism>
<proteinExistence type="predicted"/>
<reference evidence="3 4" key="1">
    <citation type="submission" date="2023-01" db="EMBL/GenBank/DDBJ databases">
        <title>Analysis of 21 Apiospora genomes using comparative genomics revels a genus with tremendous synthesis potential of carbohydrate active enzymes and secondary metabolites.</title>
        <authorList>
            <person name="Sorensen T."/>
        </authorList>
    </citation>
    <scope>NUCLEOTIDE SEQUENCE [LARGE SCALE GENOMIC DNA]</scope>
    <source>
        <strain evidence="3 4">CBS 83171</strain>
    </source>
</reference>
<dbReference type="Proteomes" id="UP001446871">
    <property type="component" value="Unassembled WGS sequence"/>
</dbReference>
<evidence type="ECO:0000313" key="3">
    <source>
        <dbReference type="EMBL" id="KAK8063140.1"/>
    </source>
</evidence>
<dbReference type="PANTHER" id="PTHR47797:SF5">
    <property type="entry name" value="CELLOBIOSE DEHYDROGENASE CYTOCHROME DOMAIN-CONTAINING PROTEIN"/>
    <property type="match status" value="1"/>
</dbReference>